<reference evidence="1" key="1">
    <citation type="journal article" date="2021" name="ISME J.">
        <title>Mercury methylation by metabolically versatile and cosmopolitan marine bacteria.</title>
        <authorList>
            <person name="Lin H."/>
            <person name="Ascher D.B."/>
            <person name="Myung Y."/>
            <person name="Lamborg C.H."/>
            <person name="Hallam S.J."/>
            <person name="Gionfriddo C.M."/>
            <person name="Holt K.E."/>
            <person name="Moreau J.W."/>
        </authorList>
    </citation>
    <scope>NUCLEOTIDE SEQUENCE</scope>
    <source>
        <strain evidence="1">SI075_bin30</strain>
    </source>
</reference>
<evidence type="ECO:0000313" key="1">
    <source>
        <dbReference type="EMBL" id="MBT4870799.1"/>
    </source>
</evidence>
<proteinExistence type="predicted"/>
<organism evidence="1 2">
    <name type="scientific">Candidatus Iainarchaeum sp</name>
    <dbReference type="NCBI Taxonomy" id="3101447"/>
    <lineage>
        <taxon>Archaea</taxon>
        <taxon>Candidatus Iainarchaeota</taxon>
        <taxon>Candidatus Iainarchaeia</taxon>
        <taxon>Candidatus Iainarchaeales</taxon>
        <taxon>Candidatus Iainarchaeaceae</taxon>
        <taxon>Candidatus Iainarchaeum</taxon>
    </lineage>
</organism>
<gene>
    <name evidence="1" type="ORF">HON47_04445</name>
</gene>
<sequence length="133" mass="14930">MKGFATVLVAASVFVVAILLLSMSPAQDISYNSNFSELKIRISNYEILMLQMSQDCNWEKTITEINFCLDTSKQNISEILDMPYTSCIITGFNSNKDANTAIATLNCQTEIDSKKDGYFSNNLTKNIIVQKYD</sequence>
<dbReference type="Proteomes" id="UP000722459">
    <property type="component" value="Unassembled WGS sequence"/>
</dbReference>
<protein>
    <submittedName>
        <fullName evidence="1">Uncharacterized protein</fullName>
    </submittedName>
</protein>
<dbReference type="EMBL" id="JABJNZ010000057">
    <property type="protein sequence ID" value="MBT4870799.1"/>
    <property type="molecule type" value="Genomic_DNA"/>
</dbReference>
<evidence type="ECO:0000313" key="2">
    <source>
        <dbReference type="Proteomes" id="UP000722459"/>
    </source>
</evidence>
<accession>A0A8T5GFS0</accession>
<name>A0A8T5GFS0_9ARCH</name>
<comment type="caution">
    <text evidence="1">The sequence shown here is derived from an EMBL/GenBank/DDBJ whole genome shotgun (WGS) entry which is preliminary data.</text>
</comment>
<dbReference type="AlphaFoldDB" id="A0A8T5GFS0"/>